<feature type="region of interest" description="Disordered" evidence="1">
    <location>
        <begin position="1"/>
        <end position="50"/>
    </location>
</feature>
<accession>A0ABY7E9A2</accession>
<reference evidence="2" key="1">
    <citation type="submission" date="2022-11" db="EMBL/GenBank/DDBJ databases">
        <title>Centuries of genome instability and evolution in soft-shell clam transmissible cancer (bioRxiv).</title>
        <authorList>
            <person name="Hart S.F.M."/>
            <person name="Yonemitsu M.A."/>
            <person name="Giersch R.M."/>
            <person name="Beal B.F."/>
            <person name="Arriagada G."/>
            <person name="Davis B.W."/>
            <person name="Ostrander E.A."/>
            <person name="Goff S.P."/>
            <person name="Metzger M.J."/>
        </authorList>
    </citation>
    <scope>NUCLEOTIDE SEQUENCE</scope>
    <source>
        <strain evidence="2">MELC-2E11</strain>
        <tissue evidence="2">Siphon/mantle</tissue>
    </source>
</reference>
<feature type="compositionally biased region" description="Polar residues" evidence="1">
    <location>
        <begin position="26"/>
        <end position="37"/>
    </location>
</feature>
<feature type="region of interest" description="Disordered" evidence="1">
    <location>
        <begin position="147"/>
        <end position="181"/>
    </location>
</feature>
<feature type="region of interest" description="Disordered" evidence="1">
    <location>
        <begin position="1443"/>
        <end position="1462"/>
    </location>
</feature>
<proteinExistence type="predicted"/>
<feature type="region of interest" description="Disordered" evidence="1">
    <location>
        <begin position="694"/>
        <end position="749"/>
    </location>
</feature>
<feature type="region of interest" description="Disordered" evidence="1">
    <location>
        <begin position="193"/>
        <end position="215"/>
    </location>
</feature>
<feature type="region of interest" description="Disordered" evidence="1">
    <location>
        <begin position="993"/>
        <end position="1053"/>
    </location>
</feature>
<feature type="compositionally biased region" description="Low complexity" evidence="1">
    <location>
        <begin position="147"/>
        <end position="165"/>
    </location>
</feature>
<feature type="compositionally biased region" description="Polar residues" evidence="1">
    <location>
        <begin position="1197"/>
        <end position="1211"/>
    </location>
</feature>
<feature type="compositionally biased region" description="Polar residues" evidence="1">
    <location>
        <begin position="1166"/>
        <end position="1183"/>
    </location>
</feature>
<sequence length="2144" mass="226891">MKKNSISSQLQQMQEKREKDKQQQEMISSSVTGSEDGSANHGGQFMNMPSGASFMSGPMFNPMMMQAGNQFMMPGMMGNGNQMVPGMPGMMAGTGMPTLQQNGSVANHTPNDNMGAQGEGNVNNLNRSTDESDAGLLQLAMQDAGITPSSAASQTSSAALTPSIAESHESHESSHISQNNPLQTLATVATSNHEMLTESSASDAQNYPIGSASASNQQVSMTSSMTSSQAGMANMLSTGGQPMMNMAGVGPGQQQMQQIMFINEQGIPCIAQVPVGIDPNNPNMIQSAQKQGLMSVQNQQAIIKDQSGNIDQNQALALAQQQAMLQNQFLGQGGGGNFQNLLQQQQQQQQGLLQGNIIQTPNGPILQQIGPQMQGQLQGQGHIIGMNSQGQSIMVAGQQGQMTLNVPGQHSQLPSALILPNGQIVPVVTNPGNVPGGEGQLLSGPGSQNLLMAATSSTAASLSTSVIPTSAMNSVMCTQIQGSTMQSQKMVNASMSGSQASFSTSTQPKLTGVQTPPNMMGLQAGNKTSATPILISLPINGQLTTVVLDPVTMQVLGTVNPGQPAGQNPVQSMGTSTGQITSNPITSAPVPTPAQSVPTTSAGGKKNSKNNQNQRAICPKPLGADGLPRVSGGPSKKKKSSKSSTKGKESIQPDSLSDSLQIQIPESTTDPETVSAISSESTDILAKAAESIFSSPSGEGTTVGGFFNDANDDNPLHIDTSVTEVEDENKSPSKQLKKTGQTSSTGGGLKEAVLGLNSVADGGKAIKVSTTVTKVVNSVSPVVSTPSVVNTDSVTSLSNTLEEIAGGLDFGDITDNVAQVSNKSGSVFPSNEKQKKSKSSKNSEGKKDMGPKPSKSSKSKANTSKKQSNVVNSKGKVPEVEKMDSDSQMDIESTLIHIPDNIEFSPNDLSDVLDQVEQMGSTDMDSPSSKVGKKSKSKRSKAPDSESEPSAKKRKSSKEPVKESKVNNSRELLSMPANLSVYDFDDSDSIVPSLLPLSGKDFSSSLPGTPAKPDCLLTGGNEKSEDKNKSSAQNKQKTNSQTQKAAVTKNVKTSCSKENNVSLVFNSSDNAENKLTIRDNSKTAETKSDTSDVNNKISESLPIMPDIDTTTSLFGFPVPSKKLPRPETQTTNRQTSSKPAPQQSNKPSPQPNNNSMVSPKQALVSPKSNASTTVSPAPLGSFSTELVSPKLSIVSPSQGIMSDNESITSPKHNFMKDTSPMKKPSPPDKFDDIKVSSFSALNNVPVLDVNTKVASGGSGIDEKNKQPSVTCSPVKGSGENTSSKSMTTSNNDITKPTENPAKIDDSSNMNKGNLSDNLKVPIDQSNTSNMNSNANSNSNNSRKSHQSNRNPNTGMDGPFTPQMTLGSSLRNQSSSSMNSSQNNRYGPTFGSDPGYGAMSALSHGMPNDNVSKSGPGMGNYPVPYSADSLFNTQAEKVIKSPPNVNISTLNQPKPDNPMSKVRNNAYSVDSFVQNSRDDGMRHRPDSLATHAGMLPGSDFPNQGGDLPRIPTESSPDFPNISLNLPPITSTAGNFMDNTSSGPSTNNLNSFSFSLSTTSTTVSTATGSMAQHQFPFFPPVLSSASNPPASQSGLPSSMPGMHMFDHNRGASDQMPRGNNVMHPPAGDMGRDSMSRSDKSQAVMSDEGVRHSAAGKPSCSKQKMQKASGPATIQDPYPLPYNITSSTHDNNFFRDPQMKSNIGKSPTEQMRKSQDKPMDMGGPPSRSSSQDKRGSTMERSPQMHNNPQSYYSSSYQPPKSLNTAPLHHPPGMMPQDERGRNMTRSPYETPFALPQASQFNPMVPGFPPANRFDSGPPSFSRDNSGTQPLSHTPVNAGGRKSANPQAPQASVVKPPQKQAAPPLVPMNGGGSQPPRPTPPQSHRSTTPIANAPSQPNPQVSQTRQAKQPSRSSKHPSSSSSKKSKALPFMEVDSNLSNSIFETNRSMTPMAPFFQSMQNLSPQSRAMQHEGPHFQPGNFFGLGPRFPNSNTPVPKNTEIGPPFGNPFMPTRGSQNAPLGLNFQPGFGMNPLHGNHSNAPQLTPHTAPHMGNFNLNNIFSDGASQNEPSLPISPIKFGHTNYQGMEHNAMQHHHQYNRGHPGVMSLNSILGSNHHGFDGRMPTSMAGPFHSHGHPSFIPPLNFSMHDH</sequence>
<dbReference type="Proteomes" id="UP001164746">
    <property type="component" value="Chromosome 5"/>
</dbReference>
<feature type="compositionally biased region" description="Basic and acidic residues" evidence="1">
    <location>
        <begin position="14"/>
        <end position="23"/>
    </location>
</feature>
<feature type="compositionally biased region" description="Polar residues" evidence="1">
    <location>
        <begin position="1581"/>
        <end position="1594"/>
    </location>
</feature>
<feature type="compositionally biased region" description="Low complexity" evidence="1">
    <location>
        <begin position="851"/>
        <end position="868"/>
    </location>
</feature>
<protein>
    <recommendedName>
        <fullName evidence="4">Nuclear receptor coactivator 6 TRADD-N domain-containing protein</fullName>
    </recommendedName>
</protein>
<feature type="region of interest" description="Disordered" evidence="1">
    <location>
        <begin position="1076"/>
        <end position="1097"/>
    </location>
</feature>
<feature type="compositionally biased region" description="Polar residues" evidence="1">
    <location>
        <begin position="193"/>
        <end position="205"/>
    </location>
</feature>
<feature type="compositionally biased region" description="Polar residues" evidence="1">
    <location>
        <begin position="1443"/>
        <end position="1453"/>
    </location>
</feature>
<feature type="compositionally biased region" description="Basic and acidic residues" evidence="1">
    <location>
        <begin position="841"/>
        <end position="850"/>
    </location>
</feature>
<feature type="compositionally biased region" description="Low complexity" evidence="1">
    <location>
        <begin position="1280"/>
        <end position="1291"/>
    </location>
</feature>
<feature type="region of interest" description="Disordered" evidence="1">
    <location>
        <begin position="559"/>
        <end position="660"/>
    </location>
</feature>
<feature type="compositionally biased region" description="Polar residues" evidence="1">
    <location>
        <begin position="1735"/>
        <end position="1744"/>
    </location>
</feature>
<feature type="compositionally biased region" description="Low complexity" evidence="1">
    <location>
        <begin position="1032"/>
        <end position="1046"/>
    </location>
</feature>
<feature type="compositionally biased region" description="Polar residues" evidence="1">
    <location>
        <begin position="1"/>
        <end position="10"/>
    </location>
</feature>
<feature type="compositionally biased region" description="Polar residues" evidence="1">
    <location>
        <begin position="1696"/>
        <end position="1706"/>
    </location>
</feature>
<feature type="compositionally biased region" description="Basic residues" evidence="1">
    <location>
        <begin position="931"/>
        <end position="940"/>
    </location>
</feature>
<gene>
    <name evidence="2" type="ORF">MAR_020545</name>
</gene>
<evidence type="ECO:0000256" key="1">
    <source>
        <dbReference type="SAM" id="MobiDB-lite"/>
    </source>
</evidence>
<evidence type="ECO:0000313" key="3">
    <source>
        <dbReference type="Proteomes" id="UP001164746"/>
    </source>
</evidence>
<feature type="compositionally biased region" description="Low complexity" evidence="1">
    <location>
        <begin position="1367"/>
        <end position="1384"/>
    </location>
</feature>
<feature type="region of interest" description="Disordered" evidence="1">
    <location>
        <begin position="1197"/>
        <end position="1229"/>
    </location>
</feature>
<keyword evidence="3" id="KW-1185">Reference proteome</keyword>
<feature type="compositionally biased region" description="Basic and acidic residues" evidence="1">
    <location>
        <begin position="1627"/>
        <end position="1637"/>
    </location>
</feature>
<organism evidence="2 3">
    <name type="scientific">Mya arenaria</name>
    <name type="common">Soft-shell clam</name>
    <dbReference type="NCBI Taxonomy" id="6604"/>
    <lineage>
        <taxon>Eukaryota</taxon>
        <taxon>Metazoa</taxon>
        <taxon>Spiralia</taxon>
        <taxon>Lophotrochozoa</taxon>
        <taxon>Mollusca</taxon>
        <taxon>Bivalvia</taxon>
        <taxon>Autobranchia</taxon>
        <taxon>Heteroconchia</taxon>
        <taxon>Euheterodonta</taxon>
        <taxon>Imparidentia</taxon>
        <taxon>Neoheterodontei</taxon>
        <taxon>Myida</taxon>
        <taxon>Myoidea</taxon>
        <taxon>Myidae</taxon>
        <taxon>Mya</taxon>
    </lineage>
</organism>
<feature type="compositionally biased region" description="Basic and acidic residues" evidence="1">
    <location>
        <begin position="876"/>
        <end position="885"/>
    </location>
</feature>
<feature type="region of interest" description="Disordered" evidence="1">
    <location>
        <begin position="1580"/>
        <end position="1927"/>
    </location>
</feature>
<evidence type="ECO:0000313" key="2">
    <source>
        <dbReference type="EMBL" id="WAR05176.1"/>
    </source>
</evidence>
<feature type="compositionally biased region" description="Polar residues" evidence="1">
    <location>
        <begin position="1306"/>
        <end position="1316"/>
    </location>
</feature>
<feature type="compositionally biased region" description="Basic and acidic residues" evidence="1">
    <location>
        <begin position="1076"/>
        <end position="1090"/>
    </location>
</feature>
<feature type="compositionally biased region" description="Low complexity" evidence="1">
    <location>
        <begin position="1325"/>
        <end position="1341"/>
    </location>
</feature>
<dbReference type="EMBL" id="CP111016">
    <property type="protein sequence ID" value="WAR05176.1"/>
    <property type="molecule type" value="Genomic_DNA"/>
</dbReference>
<feature type="compositionally biased region" description="Polar residues" evidence="1">
    <location>
        <begin position="559"/>
        <end position="586"/>
    </location>
</feature>
<evidence type="ECO:0008006" key="4">
    <source>
        <dbReference type="Google" id="ProtNLM"/>
    </source>
</evidence>
<feature type="compositionally biased region" description="Polar residues" evidence="1">
    <location>
        <begin position="593"/>
        <end position="602"/>
    </location>
</feature>
<feature type="compositionally biased region" description="Basic and acidic residues" evidence="1">
    <location>
        <begin position="1707"/>
        <end position="1716"/>
    </location>
</feature>
<name>A0ABY7E9A2_MYAAR</name>
<feature type="compositionally biased region" description="Low complexity" evidence="1">
    <location>
        <begin position="1136"/>
        <end position="1155"/>
    </location>
</feature>
<feature type="compositionally biased region" description="Polar residues" evidence="1">
    <location>
        <begin position="1818"/>
        <end position="1831"/>
    </location>
</feature>
<feature type="region of interest" description="Disordered" evidence="1">
    <location>
        <begin position="822"/>
        <end position="977"/>
    </location>
</feature>
<feature type="compositionally biased region" description="Low complexity" evidence="1">
    <location>
        <begin position="1745"/>
        <end position="1756"/>
    </location>
</feature>
<feature type="compositionally biased region" description="Polar residues" evidence="1">
    <location>
        <begin position="1878"/>
        <end position="1906"/>
    </location>
</feature>
<feature type="region of interest" description="Disordered" evidence="1">
    <location>
        <begin position="1244"/>
        <end position="1391"/>
    </location>
</feature>
<feature type="region of interest" description="Disordered" evidence="1">
    <location>
        <begin position="1112"/>
        <end position="1183"/>
    </location>
</feature>